<keyword evidence="5 6" id="KW-0413">Isomerase</keyword>
<dbReference type="PROSITE" id="PS01096">
    <property type="entry name" value="PPIC_PPIASE_1"/>
    <property type="match status" value="1"/>
</dbReference>
<evidence type="ECO:0000256" key="6">
    <source>
        <dbReference type="PROSITE-ProRule" id="PRU00278"/>
    </source>
</evidence>
<keyword evidence="8" id="KW-0812">Transmembrane</keyword>
<feature type="compositionally biased region" description="Basic and acidic residues" evidence="7">
    <location>
        <begin position="301"/>
        <end position="311"/>
    </location>
</feature>
<keyword evidence="11" id="KW-1185">Reference proteome</keyword>
<dbReference type="SUPFAM" id="SSF109998">
    <property type="entry name" value="Triger factor/SurA peptide-binding domain-like"/>
    <property type="match status" value="1"/>
</dbReference>
<dbReference type="RefSeq" id="WP_324716362.1">
    <property type="nucleotide sequence ID" value="NZ_CP141615.1"/>
</dbReference>
<feature type="domain" description="PpiC" evidence="9">
    <location>
        <begin position="166"/>
        <end position="255"/>
    </location>
</feature>
<evidence type="ECO:0000259" key="9">
    <source>
        <dbReference type="PROSITE" id="PS50198"/>
    </source>
</evidence>
<dbReference type="EMBL" id="CP141615">
    <property type="protein sequence ID" value="WRP17090.1"/>
    <property type="molecule type" value="Genomic_DNA"/>
</dbReference>
<name>A0ABZ1BX80_9FIRM</name>
<evidence type="ECO:0000256" key="5">
    <source>
        <dbReference type="ARBA" id="ARBA00023235"/>
    </source>
</evidence>
<keyword evidence="3" id="KW-0732">Signal</keyword>
<evidence type="ECO:0000256" key="2">
    <source>
        <dbReference type="ARBA" id="ARBA00013194"/>
    </source>
</evidence>
<evidence type="ECO:0000256" key="7">
    <source>
        <dbReference type="SAM" id="MobiDB-lite"/>
    </source>
</evidence>
<dbReference type="PANTHER" id="PTHR47245">
    <property type="entry name" value="PEPTIDYLPROLYL ISOMERASE"/>
    <property type="match status" value="1"/>
</dbReference>
<feature type="transmembrane region" description="Helical" evidence="8">
    <location>
        <begin position="12"/>
        <end position="34"/>
    </location>
</feature>
<evidence type="ECO:0000256" key="4">
    <source>
        <dbReference type="ARBA" id="ARBA00023110"/>
    </source>
</evidence>
<dbReference type="InterPro" id="IPR027304">
    <property type="entry name" value="Trigger_fact/SurA_dom_sf"/>
</dbReference>
<comment type="catalytic activity">
    <reaction evidence="1">
        <text>[protein]-peptidylproline (omega=180) = [protein]-peptidylproline (omega=0)</text>
        <dbReference type="Rhea" id="RHEA:16237"/>
        <dbReference type="Rhea" id="RHEA-COMP:10747"/>
        <dbReference type="Rhea" id="RHEA-COMP:10748"/>
        <dbReference type="ChEBI" id="CHEBI:83833"/>
        <dbReference type="ChEBI" id="CHEBI:83834"/>
        <dbReference type="EC" id="5.2.1.8"/>
    </reaction>
</comment>
<evidence type="ECO:0000256" key="8">
    <source>
        <dbReference type="SAM" id="Phobius"/>
    </source>
</evidence>
<dbReference type="SUPFAM" id="SSF54534">
    <property type="entry name" value="FKBP-like"/>
    <property type="match status" value="1"/>
</dbReference>
<feature type="region of interest" description="Disordered" evidence="7">
    <location>
        <begin position="301"/>
        <end position="343"/>
    </location>
</feature>
<keyword evidence="8" id="KW-0472">Membrane</keyword>
<evidence type="ECO:0000313" key="11">
    <source>
        <dbReference type="Proteomes" id="UP001332192"/>
    </source>
</evidence>
<sequence length="343" mass="37443">MSLLHTRERRVPWLAGLVGLAIALGLFAAGYFTYATLAAPGKDVVARVNGDPITREQLTSELERQAGSSILQQMIGRRLVLQEMSRRGVQVGKAEIDAEMGRIRDQFPSAQAYEDALKRYGVTEEELRQEVELNLGVRALGRLGVSVSDAEVRQYFDANKESLGQPEQVRVRHILVGTRKEADDLLKQLKSGAAFDQLAREHSLDQASAAEGGDLGFISRGATVEPFETVAFKLKKGEYAIAQTPYGFHVLQVTDRREAKPAQFEQVKDEIRERLLEQKARTPEEILGELTQKASIEVYEPRYESLAKKPQDGQGSGSGNGGPSGQPPAAAPGQTAPAPVPSP</sequence>
<feature type="compositionally biased region" description="Gly residues" evidence="7">
    <location>
        <begin position="314"/>
        <end position="324"/>
    </location>
</feature>
<dbReference type="EC" id="5.2.1.8" evidence="2"/>
<dbReference type="InterPro" id="IPR046357">
    <property type="entry name" value="PPIase_dom_sf"/>
</dbReference>
<reference evidence="10 11" key="1">
    <citation type="journal article" date="2024" name="Front. Microbiol.">
        <title>Novel thermophilic genera Geochorda gen. nov. and Carboxydochorda gen. nov. from the deep terrestrial subsurface reveal the ecophysiological diversity in the class Limnochordia.</title>
        <authorList>
            <person name="Karnachuk O.V."/>
            <person name="Lukina A.P."/>
            <person name="Avakyan M.R."/>
            <person name="Kadnikov V.V."/>
            <person name="Begmatov S."/>
            <person name="Beletsky A.V."/>
            <person name="Vlasova K.G."/>
            <person name="Novikov A.A."/>
            <person name="Shcherbakova V.A."/>
            <person name="Mardanov A.V."/>
            <person name="Ravin N.V."/>
        </authorList>
    </citation>
    <scope>NUCLEOTIDE SEQUENCE [LARGE SCALE GENOMIC DNA]</scope>
    <source>
        <strain evidence="10 11">L945</strain>
    </source>
</reference>
<dbReference type="Pfam" id="PF13616">
    <property type="entry name" value="Rotamase_3"/>
    <property type="match status" value="1"/>
</dbReference>
<dbReference type="Proteomes" id="UP001332192">
    <property type="component" value="Chromosome"/>
</dbReference>
<evidence type="ECO:0000313" key="10">
    <source>
        <dbReference type="EMBL" id="WRP17090.1"/>
    </source>
</evidence>
<dbReference type="InterPro" id="IPR023058">
    <property type="entry name" value="PPIase_PpiC_CS"/>
</dbReference>
<dbReference type="GO" id="GO:0003755">
    <property type="term" value="F:peptidyl-prolyl cis-trans isomerase activity"/>
    <property type="evidence" value="ECO:0007669"/>
    <property type="project" value="UniProtKB-EC"/>
</dbReference>
<dbReference type="InterPro" id="IPR050245">
    <property type="entry name" value="PrsA_foldase"/>
</dbReference>
<evidence type="ECO:0000256" key="3">
    <source>
        <dbReference type="ARBA" id="ARBA00022729"/>
    </source>
</evidence>
<keyword evidence="8" id="KW-1133">Transmembrane helix</keyword>
<keyword evidence="4 6" id="KW-0697">Rotamase</keyword>
<protein>
    <recommendedName>
        <fullName evidence="2">peptidylprolyl isomerase</fullName>
        <ecNumber evidence="2">5.2.1.8</ecNumber>
    </recommendedName>
</protein>
<dbReference type="PROSITE" id="PS50198">
    <property type="entry name" value="PPIC_PPIASE_2"/>
    <property type="match status" value="1"/>
</dbReference>
<organism evidence="10 11">
    <name type="scientific">Carboxydichorda subterranea</name>
    <dbReference type="NCBI Taxonomy" id="3109565"/>
    <lineage>
        <taxon>Bacteria</taxon>
        <taxon>Bacillati</taxon>
        <taxon>Bacillota</taxon>
        <taxon>Limnochordia</taxon>
        <taxon>Limnochordales</taxon>
        <taxon>Geochordaceae</taxon>
        <taxon>Carboxydichorda</taxon>
    </lineage>
</organism>
<proteinExistence type="predicted"/>
<dbReference type="Gene3D" id="1.10.4030.10">
    <property type="entry name" value="Porin chaperone SurA, peptide-binding domain"/>
    <property type="match status" value="1"/>
</dbReference>
<evidence type="ECO:0000256" key="1">
    <source>
        <dbReference type="ARBA" id="ARBA00000971"/>
    </source>
</evidence>
<gene>
    <name evidence="10" type="ORF">U7230_13530</name>
</gene>
<dbReference type="Gene3D" id="3.10.50.40">
    <property type="match status" value="1"/>
</dbReference>
<dbReference type="Pfam" id="PF13624">
    <property type="entry name" value="SurA_N_3"/>
    <property type="match status" value="1"/>
</dbReference>
<accession>A0ABZ1BX80</accession>
<dbReference type="InterPro" id="IPR000297">
    <property type="entry name" value="PPIase_PpiC"/>
</dbReference>
<dbReference type="PANTHER" id="PTHR47245:SF1">
    <property type="entry name" value="FOLDASE PROTEIN PRSA"/>
    <property type="match status" value="1"/>
</dbReference>